<dbReference type="Pfam" id="PF10976">
    <property type="entry name" value="DUF2790"/>
    <property type="match status" value="1"/>
</dbReference>
<dbReference type="OrthoDB" id="7017737at2"/>
<reference evidence="3" key="1">
    <citation type="submission" date="2019-04" db="EMBL/GenBank/DDBJ databases">
        <title>Genome sequence of Pseudomonas putida 1290, an auxin catabolizing strain.</title>
        <authorList>
            <person name="Laird T.S."/>
            <person name="Leveau J.H.J."/>
        </authorList>
    </citation>
    <scope>NUCLEOTIDE SEQUENCE [LARGE SCALE GENOMIC DNA]</scope>
    <source>
        <strain evidence="3">1290</strain>
    </source>
</reference>
<dbReference type="EMBL" id="CP039371">
    <property type="protein sequence ID" value="QCI12339.1"/>
    <property type="molecule type" value="Genomic_DNA"/>
</dbReference>
<dbReference type="AlphaFoldDB" id="A0A4D6X8V6"/>
<organism evidence="2 3">
    <name type="scientific">Pseudomonas putida</name>
    <name type="common">Arthrobacter siderocapsulatus</name>
    <dbReference type="NCBI Taxonomy" id="303"/>
    <lineage>
        <taxon>Bacteria</taxon>
        <taxon>Pseudomonadati</taxon>
        <taxon>Pseudomonadota</taxon>
        <taxon>Gammaproteobacteria</taxon>
        <taxon>Pseudomonadales</taxon>
        <taxon>Pseudomonadaceae</taxon>
        <taxon>Pseudomonas</taxon>
    </lineage>
</organism>
<accession>A0A4D6X8V6</accession>
<feature type="signal peptide" evidence="1">
    <location>
        <begin position="1"/>
        <end position="21"/>
    </location>
</feature>
<evidence type="ECO:0000313" key="2">
    <source>
        <dbReference type="EMBL" id="QCI12339.1"/>
    </source>
</evidence>
<dbReference type="InterPro" id="IPR021245">
    <property type="entry name" value="DUF2790"/>
</dbReference>
<sequence>MKRSIAFLALSATLSSFAALAAEPASQAVETSNYQYGMPVDVAKVVSITPDSNAADCEVGTTHMVYVDHQGETHEIAYKEMGNCSRL</sequence>
<dbReference type="RefSeq" id="WP_136914496.1">
    <property type="nucleotide sequence ID" value="NZ_CP039371.1"/>
</dbReference>
<name>A0A4D6X8V6_PSEPU</name>
<protein>
    <submittedName>
        <fullName evidence="2">DUF2790 domain-containing protein</fullName>
    </submittedName>
</protein>
<dbReference type="Proteomes" id="UP000298551">
    <property type="component" value="Chromosome"/>
</dbReference>
<dbReference type="Gene3D" id="2.30.140.50">
    <property type="entry name" value="Protein of unknown function DUF2790"/>
    <property type="match status" value="1"/>
</dbReference>
<evidence type="ECO:0000256" key="1">
    <source>
        <dbReference type="SAM" id="SignalP"/>
    </source>
</evidence>
<gene>
    <name evidence="2" type="ORF">E6B08_13635</name>
</gene>
<proteinExistence type="predicted"/>
<feature type="chain" id="PRO_5020603671" evidence="1">
    <location>
        <begin position="22"/>
        <end position="87"/>
    </location>
</feature>
<evidence type="ECO:0000313" key="3">
    <source>
        <dbReference type="Proteomes" id="UP000298551"/>
    </source>
</evidence>
<keyword evidence="1" id="KW-0732">Signal</keyword>